<dbReference type="InterPro" id="IPR006029">
    <property type="entry name" value="Neurotrans-gated_channel_TM"/>
</dbReference>
<keyword evidence="13" id="KW-0868">Chloride</keyword>
<dbReference type="NCBIfam" id="TIGR00860">
    <property type="entry name" value="LIC"/>
    <property type="match status" value="1"/>
</dbReference>
<dbReference type="PRINTS" id="PR00253">
    <property type="entry name" value="GABAARECEPTR"/>
</dbReference>
<evidence type="ECO:0000256" key="11">
    <source>
        <dbReference type="ARBA" id="ARBA00023173"/>
    </source>
</evidence>
<evidence type="ECO:0000256" key="10">
    <source>
        <dbReference type="ARBA" id="ARBA00023170"/>
    </source>
</evidence>
<keyword evidence="2" id="KW-1003">Cell membrane</keyword>
<dbReference type="GO" id="GO:0005230">
    <property type="term" value="F:extracellular ligand-gated monoatomic ion channel activity"/>
    <property type="evidence" value="ECO:0007669"/>
    <property type="project" value="InterPro"/>
</dbReference>
<dbReference type="InterPro" id="IPR038050">
    <property type="entry name" value="Neuro_actylchol_rec"/>
</dbReference>
<dbReference type="RefSeq" id="XP_030836771.1">
    <property type="nucleotide sequence ID" value="XM_030980911.1"/>
</dbReference>
<dbReference type="SUPFAM" id="SSF90112">
    <property type="entry name" value="Neurotransmitter-gated ion-channel transmembrane pore"/>
    <property type="match status" value="1"/>
</dbReference>
<evidence type="ECO:0000256" key="2">
    <source>
        <dbReference type="ARBA" id="ARBA00022475"/>
    </source>
</evidence>
<dbReference type="InterPro" id="IPR006028">
    <property type="entry name" value="GABAA/Glycine_rcpt"/>
</dbReference>
<keyword evidence="3 18" id="KW-0812">Transmembrane</keyword>
<feature type="domain" description="Neurotransmitter-gated ion-channel ligand-binding" evidence="20">
    <location>
        <begin position="43"/>
        <end position="232"/>
    </location>
</feature>
<evidence type="ECO:0000313" key="23">
    <source>
        <dbReference type="Proteomes" id="UP000007110"/>
    </source>
</evidence>
<feature type="region of interest" description="Disordered" evidence="19">
    <location>
        <begin position="369"/>
        <end position="404"/>
    </location>
</feature>
<keyword evidence="10" id="KW-0675">Receptor</keyword>
<dbReference type="InterPro" id="IPR018000">
    <property type="entry name" value="Neurotransmitter_ion_chnl_CS"/>
</dbReference>
<protein>
    <submittedName>
        <fullName evidence="22">Uncharacterized protein</fullName>
    </submittedName>
</protein>
<evidence type="ECO:0000313" key="22">
    <source>
        <dbReference type="EnsemblMetazoa" id="XP_030836771"/>
    </source>
</evidence>
<keyword evidence="7 18" id="KW-0406">Ion transport</keyword>
<dbReference type="PANTHER" id="PTHR18945">
    <property type="entry name" value="NEUROTRANSMITTER GATED ION CHANNEL"/>
    <property type="match status" value="1"/>
</dbReference>
<dbReference type="InterPro" id="IPR036734">
    <property type="entry name" value="Neur_chan_lig-bd_sf"/>
</dbReference>
<feature type="domain" description="Neurotransmitter-gated ion-channel transmembrane" evidence="21">
    <location>
        <begin position="252"/>
        <end position="479"/>
    </location>
</feature>
<dbReference type="CDD" id="cd19049">
    <property type="entry name" value="LGIC_TM_anion"/>
    <property type="match status" value="1"/>
</dbReference>
<keyword evidence="6" id="KW-0770">Synapse</keyword>
<dbReference type="GO" id="GO:0005254">
    <property type="term" value="F:chloride channel activity"/>
    <property type="evidence" value="ECO:0007669"/>
    <property type="project" value="UniProtKB-KW"/>
</dbReference>
<evidence type="ECO:0000256" key="19">
    <source>
        <dbReference type="SAM" id="MobiDB-lite"/>
    </source>
</evidence>
<dbReference type="Gene3D" id="1.20.58.390">
    <property type="entry name" value="Neurotransmitter-gated ion-channel transmembrane domain"/>
    <property type="match status" value="1"/>
</dbReference>
<dbReference type="GO" id="GO:0034707">
    <property type="term" value="C:chloride channel complex"/>
    <property type="evidence" value="ECO:0007669"/>
    <property type="project" value="UniProtKB-KW"/>
</dbReference>
<keyword evidence="11" id="KW-0869">Chloride channel</keyword>
<keyword evidence="15" id="KW-1071">Ligand-gated ion channel</keyword>
<dbReference type="Proteomes" id="UP000007110">
    <property type="component" value="Unassembled WGS sequence"/>
</dbReference>
<evidence type="ECO:0000256" key="15">
    <source>
        <dbReference type="ARBA" id="ARBA00023286"/>
    </source>
</evidence>
<evidence type="ECO:0000256" key="9">
    <source>
        <dbReference type="ARBA" id="ARBA00023157"/>
    </source>
</evidence>
<dbReference type="InterPro" id="IPR006201">
    <property type="entry name" value="Neur_channel"/>
</dbReference>
<dbReference type="OMA" id="HAFYWIA"/>
<dbReference type="AlphaFoldDB" id="A0A7M7SWN6"/>
<dbReference type="PRINTS" id="PR01079">
    <property type="entry name" value="GABAARALPHA"/>
</dbReference>
<accession>A0A7M7SWN6</accession>
<dbReference type="Gene3D" id="2.70.170.10">
    <property type="entry name" value="Neurotransmitter-gated ion-channel ligand-binding domain"/>
    <property type="match status" value="1"/>
</dbReference>
<dbReference type="OrthoDB" id="407674at2759"/>
<feature type="transmembrane region" description="Helical" evidence="18">
    <location>
        <begin position="308"/>
        <end position="332"/>
    </location>
</feature>
<feature type="transmembrane region" description="Helical" evidence="18">
    <location>
        <begin position="245"/>
        <end position="266"/>
    </location>
</feature>
<dbReference type="EnsemblMetazoa" id="XM_030980911">
    <property type="protein sequence ID" value="XP_030836771"/>
    <property type="gene ID" value="LOC115918504"/>
</dbReference>
<dbReference type="GeneID" id="115918504"/>
<dbReference type="CDD" id="cd18990">
    <property type="entry name" value="LGIC_ECD_GABAAR"/>
    <property type="match status" value="1"/>
</dbReference>
<reference evidence="22" key="2">
    <citation type="submission" date="2021-01" db="UniProtKB">
        <authorList>
            <consortium name="EnsemblMetazoa"/>
        </authorList>
    </citation>
    <scope>IDENTIFICATION</scope>
</reference>
<evidence type="ECO:0000256" key="1">
    <source>
        <dbReference type="ARBA" id="ARBA00022448"/>
    </source>
</evidence>
<evidence type="ECO:0000256" key="5">
    <source>
        <dbReference type="ARBA" id="ARBA00022989"/>
    </source>
</evidence>
<dbReference type="PRINTS" id="PR00252">
    <property type="entry name" value="NRIONCHANNEL"/>
</dbReference>
<keyword evidence="14" id="KW-0628">Postsynaptic cell membrane</keyword>
<keyword evidence="8 18" id="KW-0472">Membrane</keyword>
<dbReference type="Pfam" id="PF02932">
    <property type="entry name" value="Neur_chan_memb"/>
    <property type="match status" value="1"/>
</dbReference>
<evidence type="ECO:0000256" key="14">
    <source>
        <dbReference type="ARBA" id="ARBA00023257"/>
    </source>
</evidence>
<evidence type="ECO:0000256" key="4">
    <source>
        <dbReference type="ARBA" id="ARBA00022729"/>
    </source>
</evidence>
<reference evidence="23" key="1">
    <citation type="submission" date="2015-02" db="EMBL/GenBank/DDBJ databases">
        <title>Genome sequencing for Strongylocentrotus purpuratus.</title>
        <authorList>
            <person name="Murali S."/>
            <person name="Liu Y."/>
            <person name="Vee V."/>
            <person name="English A."/>
            <person name="Wang M."/>
            <person name="Skinner E."/>
            <person name="Han Y."/>
            <person name="Muzny D.M."/>
            <person name="Worley K.C."/>
            <person name="Gibbs R.A."/>
        </authorList>
    </citation>
    <scope>NUCLEOTIDE SEQUENCE</scope>
</reference>
<dbReference type="KEGG" id="spu:115918504"/>
<dbReference type="InParanoid" id="A0A7M7SWN6"/>
<evidence type="ECO:0000256" key="7">
    <source>
        <dbReference type="ARBA" id="ARBA00023065"/>
    </source>
</evidence>
<feature type="transmembrane region" description="Helical" evidence="18">
    <location>
        <begin position="278"/>
        <end position="296"/>
    </location>
</feature>
<dbReference type="GO" id="GO:1902476">
    <property type="term" value="P:chloride transmembrane transport"/>
    <property type="evidence" value="ECO:0000318"/>
    <property type="project" value="GO_Central"/>
</dbReference>
<dbReference type="FunFam" id="2.70.170.10:FF:000102">
    <property type="entry name" value="Predicted protein"/>
    <property type="match status" value="1"/>
</dbReference>
<comment type="similarity">
    <text evidence="18">Belongs to the ligand-gated ion channel (TC 1.A.9) family.</text>
</comment>
<feature type="transmembrane region" description="Helical" evidence="18">
    <location>
        <begin position="465"/>
        <end position="485"/>
    </location>
</feature>
<keyword evidence="5 18" id="KW-1133">Transmembrane helix</keyword>
<evidence type="ECO:0000259" key="21">
    <source>
        <dbReference type="Pfam" id="PF02932"/>
    </source>
</evidence>
<evidence type="ECO:0000256" key="16">
    <source>
        <dbReference type="ARBA" id="ARBA00023303"/>
    </source>
</evidence>
<keyword evidence="12" id="KW-0325">Glycoprotein</keyword>
<keyword evidence="4 18" id="KW-0732">Signal</keyword>
<dbReference type="InterPro" id="IPR001390">
    <property type="entry name" value="GABAAa_rcpt"/>
</dbReference>
<evidence type="ECO:0000256" key="3">
    <source>
        <dbReference type="ARBA" id="ARBA00022692"/>
    </source>
</evidence>
<keyword evidence="16 18" id="KW-0407">Ion channel</keyword>
<keyword evidence="9" id="KW-1015">Disulfide bond</keyword>
<keyword evidence="23" id="KW-1185">Reference proteome</keyword>
<feature type="chain" id="PRO_5029936923" evidence="18">
    <location>
        <begin position="26"/>
        <end position="498"/>
    </location>
</feature>
<evidence type="ECO:0000256" key="17">
    <source>
        <dbReference type="ARBA" id="ARBA00034104"/>
    </source>
</evidence>
<name>A0A7M7SWN6_STRPU</name>
<feature type="signal peptide" evidence="18">
    <location>
        <begin position="1"/>
        <end position="25"/>
    </location>
</feature>
<dbReference type="GO" id="GO:0004890">
    <property type="term" value="F:GABA-A receptor activity"/>
    <property type="evidence" value="ECO:0000318"/>
    <property type="project" value="GO_Central"/>
</dbReference>
<dbReference type="GO" id="GO:1902711">
    <property type="term" value="C:GABA-A receptor complex"/>
    <property type="evidence" value="ECO:0000318"/>
    <property type="project" value="GO_Central"/>
</dbReference>
<evidence type="ECO:0000256" key="13">
    <source>
        <dbReference type="ARBA" id="ARBA00023214"/>
    </source>
</evidence>
<evidence type="ECO:0000256" key="8">
    <source>
        <dbReference type="ARBA" id="ARBA00023136"/>
    </source>
</evidence>
<dbReference type="GO" id="GO:0045211">
    <property type="term" value="C:postsynaptic membrane"/>
    <property type="evidence" value="ECO:0007669"/>
    <property type="project" value="UniProtKB-SubCell"/>
</dbReference>
<dbReference type="InterPro" id="IPR006202">
    <property type="entry name" value="Neur_chan_lig-bd"/>
</dbReference>
<keyword evidence="1 18" id="KW-0813">Transport</keyword>
<proteinExistence type="inferred from homology"/>
<evidence type="ECO:0000259" key="20">
    <source>
        <dbReference type="Pfam" id="PF02931"/>
    </source>
</evidence>
<comment type="subcellular location">
    <subcellularLocation>
        <location evidence="17">Postsynaptic cell membrane</location>
        <topology evidence="17">Multi-pass membrane protein</topology>
    </subcellularLocation>
</comment>
<evidence type="ECO:0000256" key="6">
    <source>
        <dbReference type="ARBA" id="ARBA00023018"/>
    </source>
</evidence>
<sequence>MKYEVVSPWVFLFVVIVVLIDQGRADSSVLDEDALRLQNQTAEILNRIFDGYDKRLRPGFGGPPIDVTVSMYVYSMGPITESKMEYTLDMYFRQQWRDERLQFDAEVGLALNAETLDSFWVPDIYIINEKSAAYHTVLYKNSLLRIEPTGEMLFSTRLTVTASCNMDLSTFPFDKQRCSLDMESYAYSEDDVKFKWLENGPVYVDPKISLPQFKFLDSSVRSRIAEYFVGNYTVVSADFYLGRDITYYVVQTYIPSSMITCLSWLSFWINRNAVPARVALGITTVLTMTTLVGNAGNSLPKLSYIKAIDLFLGMCYFFVFAALLEYVIVIYYDQPRYRKARELMKEFQDHEHAANKEDSARTNDVAIAIDDEGTSKSRSEQNGRTSTSSSRDHRRPPTSQDINRSLQLDAMRKAGDADCGFLEGKVETEEPDCMQETLCSFAQSIREKVCVFGFNPYSVDKVARVAFPLTFFSLNLVYWLVYLVFDNITLEDLMNKET</sequence>
<dbReference type="PROSITE" id="PS00236">
    <property type="entry name" value="NEUROTR_ION_CHANNEL"/>
    <property type="match status" value="1"/>
</dbReference>
<organism evidence="22 23">
    <name type="scientific">Strongylocentrotus purpuratus</name>
    <name type="common">Purple sea urchin</name>
    <dbReference type="NCBI Taxonomy" id="7668"/>
    <lineage>
        <taxon>Eukaryota</taxon>
        <taxon>Metazoa</taxon>
        <taxon>Echinodermata</taxon>
        <taxon>Eleutherozoa</taxon>
        <taxon>Echinozoa</taxon>
        <taxon>Echinoidea</taxon>
        <taxon>Euechinoidea</taxon>
        <taxon>Echinacea</taxon>
        <taxon>Camarodonta</taxon>
        <taxon>Echinidea</taxon>
        <taxon>Strongylocentrotidae</taxon>
        <taxon>Strongylocentrotus</taxon>
    </lineage>
</organism>
<dbReference type="Pfam" id="PF02931">
    <property type="entry name" value="Neur_chan_LBD"/>
    <property type="match status" value="1"/>
</dbReference>
<dbReference type="InterPro" id="IPR036719">
    <property type="entry name" value="Neuro-gated_channel_TM_sf"/>
</dbReference>
<evidence type="ECO:0000256" key="18">
    <source>
        <dbReference type="RuleBase" id="RU000687"/>
    </source>
</evidence>
<evidence type="ECO:0000256" key="12">
    <source>
        <dbReference type="ARBA" id="ARBA00023180"/>
    </source>
</evidence>
<dbReference type="GO" id="GO:0051932">
    <property type="term" value="P:synaptic transmission, GABAergic"/>
    <property type="evidence" value="ECO:0000318"/>
    <property type="project" value="GO_Central"/>
</dbReference>
<dbReference type="SUPFAM" id="SSF63712">
    <property type="entry name" value="Nicotinic receptor ligand binding domain-like"/>
    <property type="match status" value="1"/>
</dbReference>